<proteinExistence type="predicted"/>
<evidence type="ECO:0000256" key="1">
    <source>
        <dbReference type="SAM" id="MobiDB-lite"/>
    </source>
</evidence>
<dbReference type="AlphaFoldDB" id="A0A3P7RFR7"/>
<name>A0A3P7RFR7_DIBLA</name>
<protein>
    <submittedName>
        <fullName evidence="2">Uncharacterized protein</fullName>
    </submittedName>
</protein>
<keyword evidence="3" id="KW-1185">Reference proteome</keyword>
<evidence type="ECO:0000313" key="3">
    <source>
        <dbReference type="Proteomes" id="UP000281553"/>
    </source>
</evidence>
<accession>A0A3P7RFR7</accession>
<organism evidence="2 3">
    <name type="scientific">Dibothriocephalus latus</name>
    <name type="common">Fish tapeworm</name>
    <name type="synonym">Diphyllobothrium latum</name>
    <dbReference type="NCBI Taxonomy" id="60516"/>
    <lineage>
        <taxon>Eukaryota</taxon>
        <taxon>Metazoa</taxon>
        <taxon>Spiralia</taxon>
        <taxon>Lophotrochozoa</taxon>
        <taxon>Platyhelminthes</taxon>
        <taxon>Cestoda</taxon>
        <taxon>Eucestoda</taxon>
        <taxon>Diphyllobothriidea</taxon>
        <taxon>Diphyllobothriidae</taxon>
        <taxon>Dibothriocephalus</taxon>
    </lineage>
</organism>
<feature type="region of interest" description="Disordered" evidence="1">
    <location>
        <begin position="210"/>
        <end position="260"/>
    </location>
</feature>
<dbReference type="EMBL" id="UYRU01103304">
    <property type="protein sequence ID" value="VDN41996.1"/>
    <property type="molecule type" value="Genomic_DNA"/>
</dbReference>
<evidence type="ECO:0000313" key="2">
    <source>
        <dbReference type="EMBL" id="VDN41996.1"/>
    </source>
</evidence>
<gene>
    <name evidence="2" type="ORF">DILT_LOCUS18702</name>
</gene>
<feature type="compositionally biased region" description="Polar residues" evidence="1">
    <location>
        <begin position="214"/>
        <end position="245"/>
    </location>
</feature>
<dbReference type="OrthoDB" id="6239854at2759"/>
<sequence>MRNVPGFLTGCSCGPGSGCGALASEAMVRRSDNMVDVETIQQYLVAEEPGPGGVKKVFNFPLGSEPGDLTLLRAAVSANRPKDAFIPEENDDIETQLDHQFQATRPEMPAPRPSASASWVPLSNFATGQTAIPVQAQTAFNPFTPAYPVRNRERSREPDGQMTGFPSALTALMYNGVERPAEGFGSSNQRPQAYNAQQIAYPQSGWNAAAGAGFQQQPTGGWTQNFDPRTFTHTTYSTSQFNPLNGTDPMGTPSGRRYQQ</sequence>
<reference evidence="2 3" key="1">
    <citation type="submission" date="2018-11" db="EMBL/GenBank/DDBJ databases">
        <authorList>
            <consortium name="Pathogen Informatics"/>
        </authorList>
    </citation>
    <scope>NUCLEOTIDE SEQUENCE [LARGE SCALE GENOMIC DNA]</scope>
</reference>
<dbReference type="Proteomes" id="UP000281553">
    <property type="component" value="Unassembled WGS sequence"/>
</dbReference>